<accession>A0A1V6UKP3</accession>
<keyword evidence="1" id="KW-1133">Transmembrane helix</keyword>
<dbReference type="Proteomes" id="UP000191500">
    <property type="component" value="Unassembled WGS sequence"/>
</dbReference>
<protein>
    <submittedName>
        <fullName evidence="2">Uncharacterized protein</fullName>
    </submittedName>
</protein>
<comment type="caution">
    <text evidence="2">The sequence shown here is derived from an EMBL/GenBank/DDBJ whole genome shotgun (WGS) entry which is preliminary data.</text>
</comment>
<evidence type="ECO:0000256" key="1">
    <source>
        <dbReference type="SAM" id="Phobius"/>
    </source>
</evidence>
<feature type="transmembrane region" description="Helical" evidence="1">
    <location>
        <begin position="73"/>
        <end position="95"/>
    </location>
</feature>
<organism evidence="2 3">
    <name type="scientific">Penicillium coprophilum</name>
    <dbReference type="NCBI Taxonomy" id="36646"/>
    <lineage>
        <taxon>Eukaryota</taxon>
        <taxon>Fungi</taxon>
        <taxon>Dikarya</taxon>
        <taxon>Ascomycota</taxon>
        <taxon>Pezizomycotina</taxon>
        <taxon>Eurotiomycetes</taxon>
        <taxon>Eurotiomycetidae</taxon>
        <taxon>Eurotiales</taxon>
        <taxon>Aspergillaceae</taxon>
        <taxon>Penicillium</taxon>
    </lineage>
</organism>
<reference evidence="3" key="1">
    <citation type="journal article" date="2017" name="Nat. Microbiol.">
        <title>Global analysis of biosynthetic gene clusters reveals vast potential of secondary metabolite production in Penicillium species.</title>
        <authorList>
            <person name="Nielsen J.C."/>
            <person name="Grijseels S."/>
            <person name="Prigent S."/>
            <person name="Ji B."/>
            <person name="Dainat J."/>
            <person name="Nielsen K.F."/>
            <person name="Frisvad J.C."/>
            <person name="Workman M."/>
            <person name="Nielsen J."/>
        </authorList>
    </citation>
    <scope>NUCLEOTIDE SEQUENCE [LARGE SCALE GENOMIC DNA]</scope>
    <source>
        <strain evidence="3">IBT 31321</strain>
    </source>
</reference>
<evidence type="ECO:0000313" key="2">
    <source>
        <dbReference type="EMBL" id="OQE38998.1"/>
    </source>
</evidence>
<keyword evidence="3" id="KW-1185">Reference proteome</keyword>
<dbReference type="EMBL" id="MDDG01000007">
    <property type="protein sequence ID" value="OQE38998.1"/>
    <property type="molecule type" value="Genomic_DNA"/>
</dbReference>
<keyword evidence="1" id="KW-0472">Membrane</keyword>
<dbReference type="STRING" id="36646.A0A1V6UKP3"/>
<gene>
    <name evidence="2" type="ORF">PENCOP_c007G00272</name>
</gene>
<evidence type="ECO:0000313" key="3">
    <source>
        <dbReference type="Proteomes" id="UP000191500"/>
    </source>
</evidence>
<proteinExistence type="predicted"/>
<dbReference type="AlphaFoldDB" id="A0A1V6UKP3"/>
<keyword evidence="1" id="KW-0812">Transmembrane</keyword>
<name>A0A1V6UKP3_9EURO</name>
<sequence length="342" mass="36830">MGDPDWTFFDTRGDDIRPACYVLESVNCLHGYFDGIGEAFTTSSVGAALSKNNWAETFYKDTEVKGLTALKEVLNALVMILGIAAVLAGLGPAILGATVSVGSALASAGSSAGLYAVAARENDTFDKAANLGTVIGSIVVDAMKSFTTANNQLMRGQHYGNADIRQYIANGAFLIFPGVFIMRGGACGDNQGIGSVPQEAVVCRENKAWYLYYWQANDVVSITLYQWGWVNPPPGADKLGQDDYKNVNVILPIVPLVPSKTPEEVPPPKVHPGRVFSQFQCMALAMLLAPITLTRSMYILQLYGHESRPVWCGPICKGNASHGARRCSDDTRLYQSGLYGQL</sequence>